<dbReference type="Pfam" id="PF21089">
    <property type="entry name" value="PKS_DH_N"/>
    <property type="match status" value="1"/>
</dbReference>
<reference evidence="11 12" key="1">
    <citation type="submission" date="2014-11" db="EMBL/GenBank/DDBJ databases">
        <title>Genomics derived discovery of secondary metabolites biosynthetic gene clusters in Aspergillus ustus.</title>
        <authorList>
            <person name="Pi B."/>
            <person name="Dai F."/>
            <person name="Song X."/>
            <person name="Zhu C."/>
            <person name="Li H."/>
            <person name="Yu D."/>
        </authorList>
    </citation>
    <scope>NUCLEOTIDE SEQUENCE [LARGE SCALE GENOMIC DNA]</scope>
    <source>
        <strain evidence="11 12">3.3904</strain>
    </source>
</reference>
<dbReference type="InterPro" id="IPR029063">
    <property type="entry name" value="SAM-dependent_MTases_sf"/>
</dbReference>
<dbReference type="EMBL" id="JOMC01000088">
    <property type="protein sequence ID" value="KIA75578.1"/>
    <property type="molecule type" value="Genomic_DNA"/>
</dbReference>
<evidence type="ECO:0000313" key="11">
    <source>
        <dbReference type="EMBL" id="KIA75578.1"/>
    </source>
</evidence>
<proteinExistence type="predicted"/>
<dbReference type="SMART" id="SM00825">
    <property type="entry name" value="PKS_KS"/>
    <property type="match status" value="1"/>
</dbReference>
<evidence type="ECO:0000259" key="8">
    <source>
        <dbReference type="PROSITE" id="PS50075"/>
    </source>
</evidence>
<evidence type="ECO:0000259" key="9">
    <source>
        <dbReference type="PROSITE" id="PS52004"/>
    </source>
</evidence>
<dbReference type="Gene3D" id="3.40.50.150">
    <property type="entry name" value="Vaccinia Virus protein VP39"/>
    <property type="match status" value="1"/>
</dbReference>
<dbReference type="GO" id="GO:0008168">
    <property type="term" value="F:methyltransferase activity"/>
    <property type="evidence" value="ECO:0007669"/>
    <property type="project" value="UniProtKB-KW"/>
</dbReference>
<accession>A0A0C1E618</accession>
<dbReference type="InterPro" id="IPR036736">
    <property type="entry name" value="ACP-like_sf"/>
</dbReference>
<dbReference type="PROSITE" id="PS50075">
    <property type="entry name" value="CARRIER"/>
    <property type="match status" value="1"/>
</dbReference>
<keyword evidence="12" id="KW-1185">Reference proteome</keyword>
<dbReference type="PROSITE" id="PS52004">
    <property type="entry name" value="KS3_2"/>
    <property type="match status" value="1"/>
</dbReference>
<dbReference type="SUPFAM" id="SSF53335">
    <property type="entry name" value="S-adenosyl-L-methionine-dependent methyltransferases"/>
    <property type="match status" value="1"/>
</dbReference>
<dbReference type="InterPro" id="IPR016039">
    <property type="entry name" value="Thiolase-like"/>
</dbReference>
<dbReference type="SUPFAM" id="SSF50129">
    <property type="entry name" value="GroES-like"/>
    <property type="match status" value="1"/>
</dbReference>
<keyword evidence="4" id="KW-0808">Transferase</keyword>
<dbReference type="InterPro" id="IPR014031">
    <property type="entry name" value="Ketoacyl_synth_C"/>
</dbReference>
<dbReference type="GO" id="GO:0016491">
    <property type="term" value="F:oxidoreductase activity"/>
    <property type="evidence" value="ECO:0007669"/>
    <property type="project" value="InterPro"/>
</dbReference>
<sequence length="2444" mass="266363">MPNETRVHTATSESSPWIDDPIAITGIGLRLPGSVRTPQQYWDFLTQKGSGRCRVPANRYNVDAFLGPKGKPGHTCTEFGYFLDDVDLAAADSSFWSMKPKELELLDPQQRLMQEVIYECLESSGAAAYSGKDIGCYVGVLGEDWMEIQTKDPQHLGVHSVAGYGDFAIANRVSKELGLTGPSMTIRTACSSSMMALHTACQSIYSGECSSAIVGGCSLILSPRMTVAMASEYRVISPTGYCRSFDATADGYARGEAVNAIHIKRLSHALRDGDPIRAVIRSVCLNSDGQRTPLLVPSPESHELLMRRSHQLAGITDLSQTAMIECHGTGTIVGDTIEGRAVAKVFGELGGVIIGSVKPNLGHSEGASGLSSIIKMVLALENQTIPPNIHFTTPNPKIPFGPARLRVPVECESWPTGKALRVGVLLESATSFTGTDRKLPEANSSQLLVFSATHPRTLNRSITNTLEYVSTNPVQAADASYTLGCRRKRFSHRAFAIGSDSNWDVSAVQRSGKAPDLVWVFTGQGAQYPGMGKDLLRESSTARETIKALDVVLNEVDPERSWTIEEELRQPESSSQLSKAEYSQPCCTALQIALVDVLNSLNLKPSAVVGHSAGEIAAAYAAGGLSASEAIIIAYHRGKVARQAEGTGKGGMMAVSLGREQTSRFLVDGIAIACENSPRSVTLSGDSASLDVVAAEIRANHPDAVTKRLPVQCAYHSAQMGSVAADYRGRLGSLAIPDRPLSTQFVSSVTGKPVNSAGEFAPNYWCHNLTSPVLFHSAITEILSLGLSNPLFLEVGPHSALSGFLSDVGQGQRTQAIPYIPTLVRDYNSYESVLRTAGRLFQFGASIDLSTLCGGATLPDLPPYQWQYDATYWSESRVSRNWRFREHPNHDILGSKIPDGNDKEPIWRSLIYLDNVPWLRDHVVDGRIIFPRAGYISVVAEAICQLSGSTDLSMRNVHFLAELELFEKNPTELMTQLRPSKLSGTLDSEWYDFAITSFFDGSWTKHCTGQVRGGKHFSSETTYPRLGARKVQPTVWQRAVKRLGVSYGPRFRLLQDVSASVTASEAAGTVIDSRERRESSYTLHPCTVDSIFQLLTVAKSQGLARLCKHQIMPTYIGEVYIKSVSGPVASRAIINTDSAGANMGSVTAFCGQQRPVISMRQIQLAPLDIGQSSRADPHAGARLVWKPDIDEVNIASLIRPIPGISSSIVLLEELALACMIETHHQTRGIIPPLAHAAKFFEWLAIQRQLAEDGIYEHVPACQTIASISSIERTSYIDSLYQKTLETEARDMATAVTRIFRHSTGLFQCQVDPLSLLLKDNLLTGIYGFGQLCDFADFFRVLAHNRPSMRILEIGAGTGGVTATILPAMCSPNGERMYDSYTYTDISSGFFDAAQKRFSEYSGIIYRPLDITINPLERGFEASSYDLIIASNVLHATPCLQETLANVKTLLKPDGKLFLQELAPTTKWINFIMGTLPGWWLGAADDRKWEPYVSPERWDRELKNAGFSGADSVVHDGHMNAHIISSVQKPPTSVDRRVTVLCEEISSVVDQFVSCLHNRGFSADVRRLTEERPADQMIISLLELDVPQLDSPIPDTYLHLRSLLTSLDSTPMLWVTKPSQVKCADPRYASTLGLLRTARREVAATVATIEVDSLDLGAFNAAVTVAERLLLNTSSQPSLDPVSEYAYADGNLLVGKFYPFIIFDELLDKGVYDDSAAVALEYGVSEDIKTFSWKTLPSTAPAFVDWVEVEVRAVGLDNDESFKNTSVPRECSGVVLRAGPGVRNLRVGDQIIALTIGPIGTRFVTSEKLCVRMARGLSWVEAATMPSASVTALYSLIDVARLTHGDTVLIHSACTQVGLAAIQICRIIGAQTFCSVESERETNHLLQLGVSKERIMSCRDSSFLQYVLAATNGAGVDVVLNSLSGELLRASWECVAEFGTLVELGNQNRVNQGQLAINPVGTNRTFAAVDIVKLIEKRPAIIQGLLRRCMHHYALGELSPLLAEQFLAQNVQDALECVQQKTHIGSVAIVMPDDTSALPMTLDRRTPKFRSDASHIIIGGLGGLGRSVSSWMSLHGARHFVFFSPSAGSKEEDDYIRELRAQGCRVDLVSGDVSNAEQVDALISSLNQSIPVAGVMQASMALEVAALADMSFDQWQKTFAPKVQGTWNLHSSLQKHSRTVDYFVLFGSLAGLIGQTGHANYAAGNSFLDAFVQYRHSLGLACSAVNIGVMDDVGYVSNQAEALEHFAATSAHMLHEEDLLDTIQVSIDNSLPDSATTNEERSWPSYVSQGQICIGLRSTTALNSPTNRTSWRRDPRMALYHNFKKTDANSALGGQDAKNDDTLERFLAQVKLKPEILQEQESADLLGREIGKALFNLMLREHTELDIDVPLSSLGADSLLAIKLRDWCRRTAKVDITVVDIIGSASLRKLGRTAAVKMAAKLASS</sequence>
<gene>
    <name evidence="11" type="ORF">HK57_00681</name>
</gene>
<dbReference type="InterPro" id="IPR049551">
    <property type="entry name" value="PKS_DH_C"/>
</dbReference>
<dbReference type="Pfam" id="PF00698">
    <property type="entry name" value="Acyl_transf_1"/>
    <property type="match status" value="1"/>
</dbReference>
<dbReference type="Gene3D" id="3.90.180.10">
    <property type="entry name" value="Medium-chain alcohol dehydrogenases, catalytic domain"/>
    <property type="match status" value="1"/>
</dbReference>
<dbReference type="InterPro" id="IPR001227">
    <property type="entry name" value="Ac_transferase_dom_sf"/>
</dbReference>
<comment type="caution">
    <text evidence="11">The sequence shown here is derived from an EMBL/GenBank/DDBJ whole genome shotgun (WGS) entry which is preliminary data.</text>
</comment>
<dbReference type="SMART" id="SM00827">
    <property type="entry name" value="PKS_AT"/>
    <property type="match status" value="1"/>
</dbReference>
<dbReference type="SMART" id="SM00823">
    <property type="entry name" value="PKS_PP"/>
    <property type="match status" value="1"/>
</dbReference>
<dbReference type="GO" id="GO:0004312">
    <property type="term" value="F:fatty acid synthase activity"/>
    <property type="evidence" value="ECO:0007669"/>
    <property type="project" value="TreeGrafter"/>
</dbReference>
<keyword evidence="3" id="KW-0489">Methyltransferase</keyword>
<dbReference type="InterPro" id="IPR014043">
    <property type="entry name" value="Acyl_transferase_dom"/>
</dbReference>
<dbReference type="GO" id="GO:0031177">
    <property type="term" value="F:phosphopantetheine binding"/>
    <property type="evidence" value="ECO:0007669"/>
    <property type="project" value="InterPro"/>
</dbReference>
<dbReference type="Pfam" id="PF08242">
    <property type="entry name" value="Methyltransf_12"/>
    <property type="match status" value="1"/>
</dbReference>
<dbReference type="InterPro" id="IPR013968">
    <property type="entry name" value="PKS_KR"/>
</dbReference>
<dbReference type="GO" id="GO:0044550">
    <property type="term" value="P:secondary metabolite biosynthetic process"/>
    <property type="evidence" value="ECO:0007669"/>
    <property type="project" value="TreeGrafter"/>
</dbReference>
<dbReference type="GO" id="GO:0006633">
    <property type="term" value="P:fatty acid biosynthetic process"/>
    <property type="evidence" value="ECO:0007669"/>
    <property type="project" value="TreeGrafter"/>
</dbReference>
<feature type="region of interest" description="C-terminal hotdog fold" evidence="7">
    <location>
        <begin position="1028"/>
        <end position="1173"/>
    </location>
</feature>
<dbReference type="SUPFAM" id="SSF47336">
    <property type="entry name" value="ACP-like"/>
    <property type="match status" value="1"/>
</dbReference>
<dbReference type="InterPro" id="IPR016036">
    <property type="entry name" value="Malonyl_transacylase_ACP-bd"/>
</dbReference>
<dbReference type="InterPro" id="IPR020841">
    <property type="entry name" value="PKS_Beta-ketoAc_synthase_dom"/>
</dbReference>
<dbReference type="Gene3D" id="3.10.129.110">
    <property type="entry name" value="Polyketide synthase dehydratase"/>
    <property type="match status" value="1"/>
</dbReference>
<dbReference type="InterPro" id="IPR049552">
    <property type="entry name" value="PKS_DH_N"/>
</dbReference>
<dbReference type="Pfam" id="PF13602">
    <property type="entry name" value="ADH_zinc_N_2"/>
    <property type="match status" value="1"/>
</dbReference>
<evidence type="ECO:0000256" key="5">
    <source>
        <dbReference type="ARBA" id="ARBA00022857"/>
    </source>
</evidence>
<dbReference type="Gene3D" id="3.30.70.3290">
    <property type="match status" value="1"/>
</dbReference>
<dbReference type="InterPro" id="IPR013217">
    <property type="entry name" value="Methyltransf_12"/>
</dbReference>
<dbReference type="SMART" id="SM00829">
    <property type="entry name" value="PKS_ER"/>
    <property type="match status" value="1"/>
</dbReference>
<dbReference type="InterPro" id="IPR057326">
    <property type="entry name" value="KR_dom"/>
</dbReference>
<keyword evidence="5" id="KW-0521">NADP</keyword>
<dbReference type="PROSITE" id="PS52019">
    <property type="entry name" value="PKS_MFAS_DH"/>
    <property type="match status" value="1"/>
</dbReference>
<dbReference type="InterPro" id="IPR020843">
    <property type="entry name" value="ER"/>
</dbReference>
<dbReference type="Pfam" id="PF22621">
    <property type="entry name" value="CurL-like_PKS_C"/>
    <property type="match status" value="1"/>
</dbReference>
<keyword evidence="2" id="KW-0597">Phosphoprotein</keyword>
<dbReference type="InterPro" id="IPR049900">
    <property type="entry name" value="PKS_mFAS_DH"/>
</dbReference>
<keyword evidence="6" id="KW-0511">Multifunctional enzyme</keyword>
<dbReference type="InterPro" id="IPR009081">
    <property type="entry name" value="PP-bd_ACP"/>
</dbReference>
<protein>
    <submittedName>
        <fullName evidence="11">Polyketide synthase</fullName>
    </submittedName>
</protein>
<feature type="active site" description="Proton acceptor; for dehydratase activity" evidence="7">
    <location>
        <position position="922"/>
    </location>
</feature>
<dbReference type="Gene3D" id="3.40.366.10">
    <property type="entry name" value="Malonyl-Coenzyme A Acyl Carrier Protein, domain 2"/>
    <property type="match status" value="1"/>
</dbReference>
<dbReference type="Proteomes" id="UP000053475">
    <property type="component" value="Unassembled WGS sequence"/>
</dbReference>
<dbReference type="Pfam" id="PF02801">
    <property type="entry name" value="Ketoacyl-synt_C"/>
    <property type="match status" value="1"/>
</dbReference>
<dbReference type="InterPro" id="IPR014030">
    <property type="entry name" value="Ketoacyl_synth_N"/>
</dbReference>
<dbReference type="CDD" id="cd05195">
    <property type="entry name" value="enoyl_red"/>
    <property type="match status" value="1"/>
</dbReference>
<dbReference type="SMART" id="SM00826">
    <property type="entry name" value="PKS_DH"/>
    <property type="match status" value="1"/>
</dbReference>
<dbReference type="Pfam" id="PF08659">
    <property type="entry name" value="KR"/>
    <property type="match status" value="1"/>
</dbReference>
<dbReference type="CDD" id="cd05274">
    <property type="entry name" value="KR_FAS_SDR_x"/>
    <property type="match status" value="1"/>
</dbReference>
<dbReference type="InterPro" id="IPR020806">
    <property type="entry name" value="PKS_PP-bd"/>
</dbReference>
<dbReference type="SUPFAM" id="SSF51735">
    <property type="entry name" value="NAD(P)-binding Rossmann-fold domains"/>
    <property type="match status" value="2"/>
</dbReference>
<dbReference type="Pfam" id="PF00109">
    <property type="entry name" value="ketoacyl-synt"/>
    <property type="match status" value="1"/>
</dbReference>
<feature type="region of interest" description="N-terminal hotdog fold" evidence="7">
    <location>
        <begin position="890"/>
        <end position="1018"/>
    </location>
</feature>
<evidence type="ECO:0000313" key="12">
    <source>
        <dbReference type="Proteomes" id="UP000053475"/>
    </source>
</evidence>
<organism evidence="11 12">
    <name type="scientific">Aspergillus ustus</name>
    <dbReference type="NCBI Taxonomy" id="40382"/>
    <lineage>
        <taxon>Eukaryota</taxon>
        <taxon>Fungi</taxon>
        <taxon>Dikarya</taxon>
        <taxon>Ascomycota</taxon>
        <taxon>Pezizomycotina</taxon>
        <taxon>Eurotiomycetes</taxon>
        <taxon>Eurotiomycetidae</taxon>
        <taxon>Eurotiales</taxon>
        <taxon>Aspergillaceae</taxon>
        <taxon>Aspergillus</taxon>
        <taxon>Aspergillus subgen. Nidulantes</taxon>
    </lineage>
</organism>
<evidence type="ECO:0000256" key="1">
    <source>
        <dbReference type="ARBA" id="ARBA00022450"/>
    </source>
</evidence>
<evidence type="ECO:0000256" key="3">
    <source>
        <dbReference type="ARBA" id="ARBA00022603"/>
    </source>
</evidence>
<dbReference type="InterPro" id="IPR050091">
    <property type="entry name" value="PKS_NRPS_Biosynth_Enz"/>
</dbReference>
<evidence type="ECO:0000256" key="6">
    <source>
        <dbReference type="ARBA" id="ARBA00023268"/>
    </source>
</evidence>
<feature type="domain" description="Carrier" evidence="8">
    <location>
        <begin position="2359"/>
        <end position="2437"/>
    </location>
</feature>
<dbReference type="InterPro" id="IPR042104">
    <property type="entry name" value="PKS_dehydratase_sf"/>
</dbReference>
<dbReference type="CDD" id="cd02440">
    <property type="entry name" value="AdoMet_MTases"/>
    <property type="match status" value="1"/>
</dbReference>
<feature type="domain" description="PKS/mFAS DH" evidence="10">
    <location>
        <begin position="890"/>
        <end position="1173"/>
    </location>
</feature>
<dbReference type="Gene3D" id="3.40.50.720">
    <property type="entry name" value="NAD(P)-binding Rossmann-like Domain"/>
    <property type="match status" value="2"/>
</dbReference>
<dbReference type="Pfam" id="PF00550">
    <property type="entry name" value="PP-binding"/>
    <property type="match status" value="1"/>
</dbReference>
<dbReference type="PANTHER" id="PTHR43775:SF49">
    <property type="entry name" value="SYNTHASE, PUTATIVE (JCVI)-RELATED"/>
    <property type="match status" value="1"/>
</dbReference>
<feature type="domain" description="Ketosynthase family 3 (KS3)" evidence="9">
    <location>
        <begin position="19"/>
        <end position="443"/>
    </location>
</feature>
<dbReference type="SMART" id="SM00822">
    <property type="entry name" value="PKS_KR"/>
    <property type="match status" value="1"/>
</dbReference>
<dbReference type="SUPFAM" id="SSF53901">
    <property type="entry name" value="Thiolase-like"/>
    <property type="match status" value="1"/>
</dbReference>
<dbReference type="InterPro" id="IPR011032">
    <property type="entry name" value="GroES-like_sf"/>
</dbReference>
<feature type="active site" description="Proton donor; for dehydratase activity" evidence="7">
    <location>
        <position position="1089"/>
    </location>
</feature>
<dbReference type="Pfam" id="PF14765">
    <property type="entry name" value="PS-DH"/>
    <property type="match status" value="1"/>
</dbReference>
<dbReference type="Gene3D" id="1.10.1200.10">
    <property type="entry name" value="ACP-like"/>
    <property type="match status" value="1"/>
</dbReference>
<evidence type="ECO:0000259" key="10">
    <source>
        <dbReference type="PROSITE" id="PS52019"/>
    </source>
</evidence>
<evidence type="ECO:0000256" key="7">
    <source>
        <dbReference type="PROSITE-ProRule" id="PRU01363"/>
    </source>
</evidence>
<dbReference type="InterPro" id="IPR036291">
    <property type="entry name" value="NAD(P)-bd_dom_sf"/>
</dbReference>
<name>A0A0C1E618_ASPUT</name>
<dbReference type="CDD" id="cd00833">
    <property type="entry name" value="PKS"/>
    <property type="match status" value="1"/>
</dbReference>
<dbReference type="SUPFAM" id="SSF52151">
    <property type="entry name" value="FabD/lysophospholipase-like"/>
    <property type="match status" value="1"/>
</dbReference>
<evidence type="ECO:0000256" key="4">
    <source>
        <dbReference type="ARBA" id="ARBA00022679"/>
    </source>
</evidence>
<dbReference type="InterPro" id="IPR016035">
    <property type="entry name" value="Acyl_Trfase/lysoPLipase"/>
</dbReference>
<dbReference type="Gene3D" id="3.40.47.10">
    <property type="match status" value="1"/>
</dbReference>
<dbReference type="GO" id="GO:0032259">
    <property type="term" value="P:methylation"/>
    <property type="evidence" value="ECO:0007669"/>
    <property type="project" value="UniProtKB-KW"/>
</dbReference>
<dbReference type="InterPro" id="IPR020807">
    <property type="entry name" value="PKS_DH"/>
</dbReference>
<dbReference type="SUPFAM" id="SSF55048">
    <property type="entry name" value="Probable ACP-binding domain of malonyl-CoA ACP transacylase"/>
    <property type="match status" value="1"/>
</dbReference>
<keyword evidence="1" id="KW-0596">Phosphopantetheine</keyword>
<dbReference type="PANTHER" id="PTHR43775">
    <property type="entry name" value="FATTY ACID SYNTHASE"/>
    <property type="match status" value="1"/>
</dbReference>
<evidence type="ECO:0000256" key="2">
    <source>
        <dbReference type="ARBA" id="ARBA00022553"/>
    </source>
</evidence>